<dbReference type="AlphaFoldDB" id="A0A4T0X5F0"/>
<comment type="caution">
    <text evidence="2">The sequence shown here is derived from an EMBL/GenBank/DDBJ whole genome shotgun (WGS) entry which is preliminary data.</text>
</comment>
<dbReference type="EMBL" id="SELW01000218">
    <property type="protein sequence ID" value="TID30024.1"/>
    <property type="molecule type" value="Genomic_DNA"/>
</dbReference>
<accession>A0A4T0X5F0</accession>
<dbReference type="OrthoDB" id="3996886at2759"/>
<feature type="region of interest" description="Disordered" evidence="1">
    <location>
        <begin position="87"/>
        <end position="133"/>
    </location>
</feature>
<proteinExistence type="predicted"/>
<dbReference type="Proteomes" id="UP000307173">
    <property type="component" value="Unassembled WGS sequence"/>
</dbReference>
<protein>
    <submittedName>
        <fullName evidence="2">Uncharacterized protein</fullName>
    </submittedName>
</protein>
<organism evidence="2 3">
    <name type="scientific">Pichia inconspicua</name>
    <dbReference type="NCBI Taxonomy" id="52247"/>
    <lineage>
        <taxon>Eukaryota</taxon>
        <taxon>Fungi</taxon>
        <taxon>Dikarya</taxon>
        <taxon>Ascomycota</taxon>
        <taxon>Saccharomycotina</taxon>
        <taxon>Pichiomycetes</taxon>
        <taxon>Pichiales</taxon>
        <taxon>Pichiaceae</taxon>
        <taxon>Pichia</taxon>
    </lineage>
</organism>
<evidence type="ECO:0000313" key="3">
    <source>
        <dbReference type="Proteomes" id="UP000307173"/>
    </source>
</evidence>
<keyword evidence="3" id="KW-1185">Reference proteome</keyword>
<evidence type="ECO:0000313" key="2">
    <source>
        <dbReference type="EMBL" id="TID30024.1"/>
    </source>
</evidence>
<evidence type="ECO:0000256" key="1">
    <source>
        <dbReference type="SAM" id="MobiDB-lite"/>
    </source>
</evidence>
<name>A0A4T0X5F0_9ASCO</name>
<gene>
    <name evidence="2" type="ORF">CANINC_001393</name>
</gene>
<feature type="compositionally biased region" description="Basic and acidic residues" evidence="1">
    <location>
        <begin position="87"/>
        <end position="112"/>
    </location>
</feature>
<reference evidence="2 3" key="1">
    <citation type="journal article" date="2019" name="Front. Genet.">
        <title>Whole-Genome Sequencing of the Opportunistic Yeast Pathogen Candida inconspicua Uncovers Its Hybrid Origin.</title>
        <authorList>
            <person name="Mixao V."/>
            <person name="Hansen A.P."/>
            <person name="Saus E."/>
            <person name="Boekhout T."/>
            <person name="Lass-Florl C."/>
            <person name="Gabaldon T."/>
        </authorList>
    </citation>
    <scope>NUCLEOTIDE SEQUENCE [LARGE SCALE GENOMIC DNA]</scope>
    <source>
        <strain evidence="2 3">CBS 180</strain>
    </source>
</reference>
<sequence length="133" mass="14904">MGFLDKLKAAFNLNKDNENRLLVTENNKQQFGIPTNDEPRNRMMDTVSNEQGAIYAREQANGGADISDKLDNDPYTLKHTLANEDAERFAQGDDTIHSDPPKNKLLDTRGNEESSAEPENNVENVALNSDRLK</sequence>
<feature type="compositionally biased region" description="Polar residues" evidence="1">
    <location>
        <begin position="117"/>
        <end position="127"/>
    </location>
</feature>